<feature type="chain" id="PRO_5017779188" description="Tail specific protease domain-containing protein" evidence="1">
    <location>
        <begin position="23"/>
        <end position="477"/>
    </location>
</feature>
<dbReference type="OMA" id="ERWISIV"/>
<gene>
    <name evidence="3" type="ORF">DGD08_10740</name>
</gene>
<keyword evidence="1" id="KW-0732">Signal</keyword>
<dbReference type="InterPro" id="IPR005151">
    <property type="entry name" value="Tail-specific_protease"/>
</dbReference>
<dbReference type="SUPFAM" id="SSF52096">
    <property type="entry name" value="ClpP/crotonase"/>
    <property type="match status" value="1"/>
</dbReference>
<dbReference type="EMBL" id="DPIY01000010">
    <property type="protein sequence ID" value="HCT57665.1"/>
    <property type="molecule type" value="Genomic_DNA"/>
</dbReference>
<dbReference type="Pfam" id="PF03572">
    <property type="entry name" value="Peptidase_S41"/>
    <property type="match status" value="1"/>
</dbReference>
<evidence type="ECO:0000259" key="2">
    <source>
        <dbReference type="Pfam" id="PF03572"/>
    </source>
</evidence>
<evidence type="ECO:0000313" key="3">
    <source>
        <dbReference type="EMBL" id="HCT57665.1"/>
    </source>
</evidence>
<proteinExistence type="predicted"/>
<organism evidence="3 4">
    <name type="scientific">Gemmatimonas aurantiaca</name>
    <dbReference type="NCBI Taxonomy" id="173480"/>
    <lineage>
        <taxon>Bacteria</taxon>
        <taxon>Pseudomonadati</taxon>
        <taxon>Gemmatimonadota</taxon>
        <taxon>Gemmatimonadia</taxon>
        <taxon>Gemmatimonadales</taxon>
        <taxon>Gemmatimonadaceae</taxon>
        <taxon>Gemmatimonas</taxon>
    </lineage>
</organism>
<name>A0A3D4V994_9BACT</name>
<protein>
    <recommendedName>
        <fullName evidence="2">Tail specific protease domain-containing protein</fullName>
    </recommendedName>
</protein>
<feature type="signal peptide" evidence="1">
    <location>
        <begin position="1"/>
        <end position="22"/>
    </location>
</feature>
<dbReference type="Proteomes" id="UP000264071">
    <property type="component" value="Unassembled WGS sequence"/>
</dbReference>
<dbReference type="GO" id="GO:0006508">
    <property type="term" value="P:proteolysis"/>
    <property type="evidence" value="ECO:0007669"/>
    <property type="project" value="InterPro"/>
</dbReference>
<evidence type="ECO:0000313" key="4">
    <source>
        <dbReference type="Proteomes" id="UP000264071"/>
    </source>
</evidence>
<sequence length="477" mass="52000">MWLRTSLVTRLLATCLVAPLLACGKDHLQPYVPPSDPGVLERTFSVAELQADLDTLFGWVDQTHPSLDARSPDSARARVHADLRARIDQPTTRREFYRLIGSATSVFRDGHAGVLAPFPEYNRHVESGGRVFPLQLARRNGAIEVLVDASAEQTVPRGAVLRSIEGKPIDSLLGHWSTYARGESPVLREAIVLEDLASWHWHLETGKSTPDAYQVRFVADGIERDARIRAVSRDSLMAHRKRSADGESGGATGVMRIDSTTPGVTWLEIPYFAGDEGAFERTVDEAIASARAHESAVLVVDVSRNPGGSTDQVEYLLARLTPRPCALVSKVEERLNAHNHGLLSWRGRDGTMRRMNDDVIVRPAEPGARFDGRVVALIGAPTYSAAIVFATALRDCGIGLLAGEPTGGFANQTGQIHFRELPHTRLRAFAPTRALVRPSGKAGADVLVPDLLLPAGDGRREQLTRMLLAMPMGTARH</sequence>
<dbReference type="InterPro" id="IPR029045">
    <property type="entry name" value="ClpP/crotonase-like_dom_sf"/>
</dbReference>
<comment type="caution">
    <text evidence="3">The sequence shown here is derived from an EMBL/GenBank/DDBJ whole genome shotgun (WGS) entry which is preliminary data.</text>
</comment>
<reference evidence="3 4" key="1">
    <citation type="journal article" date="2018" name="Nat. Biotechnol.">
        <title>A standardized bacterial taxonomy based on genome phylogeny substantially revises the tree of life.</title>
        <authorList>
            <person name="Parks D.H."/>
            <person name="Chuvochina M."/>
            <person name="Waite D.W."/>
            <person name="Rinke C."/>
            <person name="Skarshewski A."/>
            <person name="Chaumeil P.A."/>
            <person name="Hugenholtz P."/>
        </authorList>
    </citation>
    <scope>NUCLEOTIDE SEQUENCE [LARGE SCALE GENOMIC DNA]</scope>
    <source>
        <strain evidence="3">UBA8844</strain>
    </source>
</reference>
<feature type="domain" description="Tail specific protease" evidence="2">
    <location>
        <begin position="267"/>
        <end position="410"/>
    </location>
</feature>
<dbReference type="AlphaFoldDB" id="A0A3D4V994"/>
<accession>A0A3D4V994</accession>
<dbReference type="GO" id="GO:0008236">
    <property type="term" value="F:serine-type peptidase activity"/>
    <property type="evidence" value="ECO:0007669"/>
    <property type="project" value="InterPro"/>
</dbReference>
<dbReference type="Gene3D" id="3.90.226.10">
    <property type="entry name" value="2-enoyl-CoA Hydratase, Chain A, domain 1"/>
    <property type="match status" value="1"/>
</dbReference>
<evidence type="ECO:0000256" key="1">
    <source>
        <dbReference type="SAM" id="SignalP"/>
    </source>
</evidence>